<dbReference type="Pfam" id="PF01882">
    <property type="entry name" value="DUF58"/>
    <property type="match status" value="1"/>
</dbReference>
<keyword evidence="4" id="KW-1185">Reference proteome</keyword>
<feature type="transmembrane region" description="Helical" evidence="1">
    <location>
        <begin position="254"/>
        <end position="283"/>
    </location>
</feature>
<name>A0A1I6L8Z6_9EURY</name>
<protein>
    <submittedName>
        <fullName evidence="3">Uncharacterized conserved protein, DUF58 family, contains vWF domain</fullName>
    </submittedName>
</protein>
<dbReference type="AlphaFoldDB" id="A0A1I6L8Z6"/>
<feature type="transmembrane region" description="Helical" evidence="1">
    <location>
        <begin position="34"/>
        <end position="54"/>
    </location>
</feature>
<dbReference type="PANTHER" id="PTHR33608:SF6">
    <property type="entry name" value="BLL2464 PROTEIN"/>
    <property type="match status" value="1"/>
</dbReference>
<evidence type="ECO:0000313" key="4">
    <source>
        <dbReference type="Proteomes" id="UP000199062"/>
    </source>
</evidence>
<evidence type="ECO:0000313" key="3">
    <source>
        <dbReference type="EMBL" id="SFR99708.1"/>
    </source>
</evidence>
<dbReference type="Proteomes" id="UP000199062">
    <property type="component" value="Unassembled WGS sequence"/>
</dbReference>
<dbReference type="Pfam" id="PF23933">
    <property type="entry name" value="DUF7269"/>
    <property type="match status" value="1"/>
</dbReference>
<dbReference type="EMBL" id="FOZK01000002">
    <property type="protein sequence ID" value="SFR99708.1"/>
    <property type="molecule type" value="Genomic_DNA"/>
</dbReference>
<reference evidence="3 4" key="1">
    <citation type="submission" date="2016-10" db="EMBL/GenBank/DDBJ databases">
        <authorList>
            <person name="de Groot N.N."/>
        </authorList>
    </citation>
    <scope>NUCLEOTIDE SEQUENCE [LARGE SCALE GENOMIC DNA]</scope>
    <source>
        <strain evidence="3 4">CGMCC 1.10457</strain>
    </source>
</reference>
<feature type="domain" description="DUF58" evidence="2">
    <location>
        <begin position="436"/>
        <end position="576"/>
    </location>
</feature>
<dbReference type="RefSeq" id="WP_218155554.1">
    <property type="nucleotide sequence ID" value="NZ_FOZK01000002.1"/>
</dbReference>
<keyword evidence="1" id="KW-1133">Transmembrane helix</keyword>
<sequence>MNVDEILKRLIVGIGLLFVVVGVALIAVPDPFPFGAEVIFAAGVAALLAAALTVRGRLQGEITETVMPDPERPADNQRPGDEVDRMLYEMTELRQGVAENSEHLEERMDRLGVAIVQDREDCSVAEARTVLESGDWTDDPDAAAFFQGERTEADEAGFTGLVQGGDDGGFETEFRAAVEALLDYGEIEVDPIETEEPPSRFERIFGRSGDDDADAGVETNWNEADSSIPDFDTNGPLEDVSLHHTNRWLGVTAFGLFAVGVGVVTFSPALMMAGTVGIAYTIYGRVSAVPRVESLAVERELEADDPQPGDEVAVTVTVRNEGDSILPDLRLVDAVPDAFVVTDGVPRLHTALRPGSSATFSYVARVERGEYRWPVVCVSRDFSGGAERTSLLTPETELTCVPSLKVTNDVPVRAQTTQYSGDVNTQKGGSGLEFHSVRDYLPGDPMNRINWKQVARTGDLATIDFRQERAATVTLLFDTRQRAYVASEPGKPHAVDSAVHAASDVFGALFDQGNLVGIAAFDTVPCWYDAGAGSEHREHARMLFAQHPALSPRPPDRQDTEGGYIDPMTHVLRRLSSNSQIFLFTPLADDYAMEVASRLDSKGHLVTVLSPDVTNDQTVGQRLTRAERTARVRNLRQRGIRVIDWNPDDKLRLQIDRAKARWA</sequence>
<dbReference type="STRING" id="767519.SAMN05216559_2248"/>
<gene>
    <name evidence="3" type="ORF">SAMN05216559_2248</name>
</gene>
<dbReference type="InterPro" id="IPR002881">
    <property type="entry name" value="DUF58"/>
</dbReference>
<keyword evidence="1" id="KW-0472">Membrane</keyword>
<proteinExistence type="predicted"/>
<dbReference type="PANTHER" id="PTHR33608">
    <property type="entry name" value="BLL2464 PROTEIN"/>
    <property type="match status" value="1"/>
</dbReference>
<evidence type="ECO:0000256" key="1">
    <source>
        <dbReference type="SAM" id="Phobius"/>
    </source>
</evidence>
<accession>A0A1I6L8Z6</accession>
<organism evidence="3 4">
    <name type="scientific">Halomicrobium zhouii</name>
    <dbReference type="NCBI Taxonomy" id="767519"/>
    <lineage>
        <taxon>Archaea</taxon>
        <taxon>Methanobacteriati</taxon>
        <taxon>Methanobacteriota</taxon>
        <taxon>Stenosarchaea group</taxon>
        <taxon>Halobacteria</taxon>
        <taxon>Halobacteriales</taxon>
        <taxon>Haloarculaceae</taxon>
        <taxon>Halomicrobium</taxon>
    </lineage>
</organism>
<feature type="transmembrane region" description="Helical" evidence="1">
    <location>
        <begin position="7"/>
        <end position="28"/>
    </location>
</feature>
<keyword evidence="1" id="KW-0812">Transmembrane</keyword>
<evidence type="ECO:0000259" key="2">
    <source>
        <dbReference type="Pfam" id="PF01882"/>
    </source>
</evidence>
<dbReference type="OrthoDB" id="31512at2157"/>
<dbReference type="InterPro" id="IPR055693">
    <property type="entry name" value="DUF7269"/>
</dbReference>